<evidence type="ECO:0000313" key="3">
    <source>
        <dbReference type="EMBL" id="PZO35260.1"/>
    </source>
</evidence>
<reference evidence="4" key="1">
    <citation type="submission" date="2018-04" db="EMBL/GenBank/DDBJ databases">
        <authorList>
            <person name="Cornet L."/>
        </authorList>
    </citation>
    <scope>NUCLEOTIDE SEQUENCE [LARGE SCALE GENOMIC DNA]</scope>
</reference>
<proteinExistence type="predicted"/>
<evidence type="ECO:0000256" key="1">
    <source>
        <dbReference type="ARBA" id="ARBA00023172"/>
    </source>
</evidence>
<dbReference type="GO" id="GO:0003677">
    <property type="term" value="F:DNA binding"/>
    <property type="evidence" value="ECO:0007669"/>
    <property type="project" value="InterPro"/>
</dbReference>
<dbReference type="AlphaFoldDB" id="A0A2W4VTJ2"/>
<dbReference type="Gene3D" id="1.10.443.10">
    <property type="entry name" value="Intergrase catalytic core"/>
    <property type="match status" value="1"/>
</dbReference>
<sequence length="361" mass="41253">MNFEGRLKQANSRLRLGRCGVSIEVAGKRLCLRATLPPRPGSSKAGPYQQRLFLGHHANPAGLKLAEQEAKRVGLQLDAREFSWADYGATGETRTVTDWITAFEADYFTRRQRSPKTETTWRDDYLKAFSKLPQGEVLTGELLRATIEATKPDTRTRKRFCDCLGRLATFADIDADFRPLRGHYSTNTVEVREVPPDAVIAEWWAKIPNPAWQGAYGLMATYGLRNHELFYLDFSKMPVLLVLDGSKTNFHRVYPLYPEWVEQFGLNWVQLPPCTGANNSALGHRVTRQFERYGVPFNPYDLRHAWAVRSLEFGLPVELAAQQMGHSVDVHCRTYHRWISEEVHDRAYRAMMARADRPVAP</sequence>
<accession>A0A2W4VTJ2</accession>
<keyword evidence="1" id="KW-0233">DNA recombination</keyword>
<reference evidence="3 4" key="2">
    <citation type="submission" date="2018-06" db="EMBL/GenBank/DDBJ databases">
        <title>Metagenomic assembly of (sub)arctic Cyanobacteria and their associated microbiome from non-axenic cultures.</title>
        <authorList>
            <person name="Baurain D."/>
        </authorList>
    </citation>
    <scope>NUCLEOTIDE SEQUENCE [LARGE SCALE GENOMIC DNA]</scope>
    <source>
        <strain evidence="3">ULC041bin1</strain>
    </source>
</reference>
<dbReference type="InterPro" id="IPR011010">
    <property type="entry name" value="DNA_brk_join_enz"/>
</dbReference>
<dbReference type="PROSITE" id="PS51898">
    <property type="entry name" value="TYR_RECOMBINASE"/>
    <property type="match status" value="1"/>
</dbReference>
<dbReference type="GO" id="GO:0006310">
    <property type="term" value="P:DNA recombination"/>
    <property type="evidence" value="ECO:0007669"/>
    <property type="project" value="UniProtKB-KW"/>
</dbReference>
<dbReference type="GO" id="GO:0015074">
    <property type="term" value="P:DNA integration"/>
    <property type="evidence" value="ECO:0007669"/>
    <property type="project" value="InterPro"/>
</dbReference>
<evidence type="ECO:0000259" key="2">
    <source>
        <dbReference type="PROSITE" id="PS51898"/>
    </source>
</evidence>
<name>A0A2W4VTJ2_9CYAN</name>
<comment type="caution">
    <text evidence="3">The sequence shown here is derived from an EMBL/GenBank/DDBJ whole genome shotgun (WGS) entry which is preliminary data.</text>
</comment>
<dbReference type="EMBL" id="QBMN01000175">
    <property type="protein sequence ID" value="PZO35260.1"/>
    <property type="molecule type" value="Genomic_DNA"/>
</dbReference>
<protein>
    <submittedName>
        <fullName evidence="3">Integrase</fullName>
    </submittedName>
</protein>
<feature type="domain" description="Tyr recombinase" evidence="2">
    <location>
        <begin position="194"/>
        <end position="349"/>
    </location>
</feature>
<dbReference type="SUPFAM" id="SSF56349">
    <property type="entry name" value="DNA breaking-rejoining enzymes"/>
    <property type="match status" value="1"/>
</dbReference>
<dbReference type="Proteomes" id="UP000249081">
    <property type="component" value="Unassembled WGS sequence"/>
</dbReference>
<dbReference type="InterPro" id="IPR013762">
    <property type="entry name" value="Integrase-like_cat_sf"/>
</dbReference>
<organism evidence="3 4">
    <name type="scientific">Shackletoniella antarctica</name>
    <dbReference type="NCBI Taxonomy" id="268115"/>
    <lineage>
        <taxon>Bacteria</taxon>
        <taxon>Bacillati</taxon>
        <taxon>Cyanobacteriota</taxon>
        <taxon>Cyanophyceae</taxon>
        <taxon>Oculatellales</taxon>
        <taxon>Oculatellaceae</taxon>
        <taxon>Shackletoniella</taxon>
    </lineage>
</organism>
<evidence type="ECO:0000313" key="4">
    <source>
        <dbReference type="Proteomes" id="UP000249081"/>
    </source>
</evidence>
<gene>
    <name evidence="3" type="ORF">DCF17_18990</name>
</gene>
<dbReference type="InterPro" id="IPR002104">
    <property type="entry name" value="Integrase_catalytic"/>
</dbReference>